<evidence type="ECO:0000313" key="1">
    <source>
        <dbReference type="EMBL" id="MBA9003274.1"/>
    </source>
</evidence>
<dbReference type="AlphaFoldDB" id="A0A7W3MWT1"/>
<dbReference type="Proteomes" id="UP000539313">
    <property type="component" value="Unassembled WGS sequence"/>
</dbReference>
<evidence type="ECO:0000313" key="2">
    <source>
        <dbReference type="Proteomes" id="UP000539313"/>
    </source>
</evidence>
<dbReference type="RefSeq" id="WP_182705071.1">
    <property type="nucleotide sequence ID" value="NZ_JACJII010000001.1"/>
</dbReference>
<name>A0A7W3MWT1_9ACTN</name>
<comment type="caution">
    <text evidence="1">The sequence shown here is derived from an EMBL/GenBank/DDBJ whole genome shotgun (WGS) entry which is preliminary data.</text>
</comment>
<keyword evidence="2" id="KW-1185">Reference proteome</keyword>
<organism evidence="1 2">
    <name type="scientific">Thermomonospora cellulosilytica</name>
    <dbReference type="NCBI Taxonomy" id="1411118"/>
    <lineage>
        <taxon>Bacteria</taxon>
        <taxon>Bacillati</taxon>
        <taxon>Actinomycetota</taxon>
        <taxon>Actinomycetes</taxon>
        <taxon>Streptosporangiales</taxon>
        <taxon>Thermomonosporaceae</taxon>
        <taxon>Thermomonospora</taxon>
    </lineage>
</organism>
<protein>
    <submittedName>
        <fullName evidence="1">Uncharacterized protein</fullName>
    </submittedName>
</protein>
<reference evidence="1 2" key="1">
    <citation type="submission" date="2020-08" db="EMBL/GenBank/DDBJ databases">
        <title>Sequencing the genomes of 1000 actinobacteria strains.</title>
        <authorList>
            <person name="Klenk H.-P."/>
        </authorList>
    </citation>
    <scope>NUCLEOTIDE SEQUENCE [LARGE SCALE GENOMIC DNA]</scope>
    <source>
        <strain evidence="1 2">DSM 45823</strain>
    </source>
</reference>
<proteinExistence type="predicted"/>
<accession>A0A7W3MWT1</accession>
<dbReference type="EMBL" id="JACJII010000001">
    <property type="protein sequence ID" value="MBA9003274.1"/>
    <property type="molecule type" value="Genomic_DNA"/>
</dbReference>
<sequence length="109" mass="11854">MVRARVESTERGPAGQWRAGGELTRTRMRLLGELAMALRELKRGATLVVAPNGDPVLMVRTRLGLRVMGVVVVQDGDGFAYLWDGTCRCAIRDEGSPSVAAVMIAEVER</sequence>
<gene>
    <name evidence="1" type="ORF">HNR21_002156</name>
</gene>